<dbReference type="GO" id="GO:0032040">
    <property type="term" value="C:small-subunit processome"/>
    <property type="evidence" value="ECO:0007669"/>
    <property type="project" value="TreeGrafter"/>
</dbReference>
<feature type="region of interest" description="Disordered" evidence="5">
    <location>
        <begin position="129"/>
        <end position="207"/>
    </location>
</feature>
<comment type="similarity">
    <text evidence="2">Belongs to the SAS10 family.</text>
</comment>
<evidence type="ECO:0000259" key="6">
    <source>
        <dbReference type="Pfam" id="PF09368"/>
    </source>
</evidence>
<protein>
    <recommendedName>
        <fullName evidence="6">Sas10 C-terminal domain-containing protein</fullName>
    </recommendedName>
</protein>
<dbReference type="Proteomes" id="UP000467841">
    <property type="component" value="Unassembled WGS sequence"/>
</dbReference>
<feature type="compositionally biased region" description="Polar residues" evidence="5">
    <location>
        <begin position="642"/>
        <end position="652"/>
    </location>
</feature>
<gene>
    <name evidence="7" type="ORF">MERR_LOCUS37738</name>
</gene>
<accession>A0A6D2K893</accession>
<keyword evidence="4" id="KW-0539">Nucleus</keyword>
<organism evidence="7 8">
    <name type="scientific">Microthlaspi erraticum</name>
    <dbReference type="NCBI Taxonomy" id="1685480"/>
    <lineage>
        <taxon>Eukaryota</taxon>
        <taxon>Viridiplantae</taxon>
        <taxon>Streptophyta</taxon>
        <taxon>Embryophyta</taxon>
        <taxon>Tracheophyta</taxon>
        <taxon>Spermatophyta</taxon>
        <taxon>Magnoliopsida</taxon>
        <taxon>eudicotyledons</taxon>
        <taxon>Gunneridae</taxon>
        <taxon>Pentapetalae</taxon>
        <taxon>rosids</taxon>
        <taxon>malvids</taxon>
        <taxon>Brassicales</taxon>
        <taxon>Brassicaceae</taxon>
        <taxon>Coluteocarpeae</taxon>
        <taxon>Microthlaspi</taxon>
    </lineage>
</organism>
<dbReference type="InterPro" id="IPR018972">
    <property type="entry name" value="Sas10_C_dom"/>
</dbReference>
<evidence type="ECO:0000256" key="4">
    <source>
        <dbReference type="ARBA" id="ARBA00023242"/>
    </source>
</evidence>
<feature type="compositionally biased region" description="Acidic residues" evidence="5">
    <location>
        <begin position="522"/>
        <end position="544"/>
    </location>
</feature>
<feature type="compositionally biased region" description="Basic residues" evidence="5">
    <location>
        <begin position="549"/>
        <end position="560"/>
    </location>
</feature>
<feature type="compositionally biased region" description="Acidic residues" evidence="5">
    <location>
        <begin position="44"/>
        <end position="56"/>
    </location>
</feature>
<dbReference type="GO" id="GO:0000462">
    <property type="term" value="P:maturation of SSU-rRNA from tricistronic rRNA transcript (SSU-rRNA, 5.8S rRNA, LSU-rRNA)"/>
    <property type="evidence" value="ECO:0007669"/>
    <property type="project" value="TreeGrafter"/>
</dbReference>
<feature type="region of interest" description="Disordered" evidence="5">
    <location>
        <begin position="41"/>
        <end position="85"/>
    </location>
</feature>
<dbReference type="Pfam" id="PF09368">
    <property type="entry name" value="Sas10"/>
    <property type="match status" value="1"/>
</dbReference>
<feature type="region of interest" description="Disordered" evidence="5">
    <location>
        <begin position="453"/>
        <end position="652"/>
    </location>
</feature>
<feature type="compositionally biased region" description="Basic and acidic residues" evidence="5">
    <location>
        <begin position="195"/>
        <end position="207"/>
    </location>
</feature>
<comment type="caution">
    <text evidence="7">The sequence shown here is derived from an EMBL/GenBank/DDBJ whole genome shotgun (WGS) entry which is preliminary data.</text>
</comment>
<name>A0A6D2K893_9BRAS</name>
<dbReference type="PANTHER" id="PTHR13237:SF8">
    <property type="entry name" value="SOMETHING ABOUT SILENCING PROTEIN 10"/>
    <property type="match status" value="1"/>
</dbReference>
<sequence length="652" mass="73132">MGKKGGSLKRGSKSTKPRRAIVEDLYDDDVDAFHKQRNIVPLDVNDDTDESDEDDVQPVMSLKGVDDEEDEDSEDEPEGGIIGKMESQAKFLRGKFGDVDDEMADDENVEEGKKTNTWGKYKSSYYNTDEVDIELRSSDDEDLKEEEKEVKRLRAEQYSSITEADAGLEDDSEEESDRELTMEEISVKGKKGSKSSKDKKEKDDMDTHVEEIKKDINSLSKEEQMDVVYRSAPEIVGLLSELNDAVEELESKINPVMSKLKESGLPLNGGARYLEVKQTLLLAYCQSITFYLLLKSEGQPIRDHPVLARLVDIKALLDKVREVDGKLPPGFEESLAKSIANGTVQKVDKEDALSSPVSPSAVRITQDCYTVEPVKISKTKEDKKKKGEKRKHQQSDQVDMQSAEMLKLRASLEGKLRSNKVIDSTVLKSDKSRKRQKLANRKLETFDDYVDDADNSTHNGTASKISKIVSAKRKPKTVSGDDDVPQRDDIGERRRKFELRVLAGAGVKSEEGGKNESGVFASDEDIANDDDNDMDDDNDGEPEDELYKQVKRKREAKRAAKAGIYSWEPAAMPSEPETVDGKRLISKQILSNRGMTPVRNKDKKNPRKNNRKKYEKKKKAREGQVRSVRKPTGPYGGEATGVNDSRSGSVRF</sequence>
<feature type="compositionally biased region" description="Acidic residues" evidence="5">
    <location>
        <begin position="166"/>
        <end position="177"/>
    </location>
</feature>
<evidence type="ECO:0000256" key="1">
    <source>
        <dbReference type="ARBA" id="ARBA00004123"/>
    </source>
</evidence>
<dbReference type="OrthoDB" id="1924577at2759"/>
<feature type="compositionally biased region" description="Basic residues" evidence="5">
    <location>
        <begin position="601"/>
        <end position="620"/>
    </location>
</feature>
<feature type="domain" description="Sas10 C-terminal" evidence="6">
    <location>
        <begin position="580"/>
        <end position="652"/>
    </location>
</feature>
<dbReference type="AlphaFoldDB" id="A0A6D2K893"/>
<feature type="region of interest" description="Disordered" evidence="5">
    <location>
        <begin position="378"/>
        <end position="400"/>
    </location>
</feature>
<proteinExistence type="inferred from homology"/>
<comment type="subcellular location">
    <subcellularLocation>
        <location evidence="1">Nucleus</location>
    </subcellularLocation>
</comment>
<feature type="compositionally biased region" description="Basic residues" evidence="5">
    <location>
        <begin position="1"/>
        <end position="19"/>
    </location>
</feature>
<feature type="compositionally biased region" description="Basic and acidic residues" evidence="5">
    <location>
        <begin position="145"/>
        <end position="155"/>
    </location>
</feature>
<feature type="compositionally biased region" description="Basic and acidic residues" evidence="5">
    <location>
        <begin position="178"/>
        <end position="187"/>
    </location>
</feature>
<dbReference type="Pfam" id="PF04000">
    <property type="entry name" value="Sas10_Utp3"/>
    <property type="match status" value="1"/>
</dbReference>
<keyword evidence="3" id="KW-0597">Phosphoprotein</keyword>
<dbReference type="InterPro" id="IPR007146">
    <property type="entry name" value="Sas10/Utp3/C1D"/>
</dbReference>
<feature type="region of interest" description="Disordered" evidence="5">
    <location>
        <begin position="102"/>
        <end position="121"/>
    </location>
</feature>
<evidence type="ECO:0000256" key="2">
    <source>
        <dbReference type="ARBA" id="ARBA00010979"/>
    </source>
</evidence>
<evidence type="ECO:0000256" key="3">
    <source>
        <dbReference type="ARBA" id="ARBA00022553"/>
    </source>
</evidence>
<evidence type="ECO:0000313" key="7">
    <source>
        <dbReference type="EMBL" id="CAA7050503.1"/>
    </source>
</evidence>
<dbReference type="EMBL" id="CACVBM020001451">
    <property type="protein sequence ID" value="CAA7050503.1"/>
    <property type="molecule type" value="Genomic_DNA"/>
</dbReference>
<evidence type="ECO:0000313" key="8">
    <source>
        <dbReference type="Proteomes" id="UP000467841"/>
    </source>
</evidence>
<feature type="compositionally biased region" description="Acidic residues" evidence="5">
    <location>
        <begin position="66"/>
        <end position="78"/>
    </location>
</feature>
<reference evidence="7" key="1">
    <citation type="submission" date="2020-01" db="EMBL/GenBank/DDBJ databases">
        <authorList>
            <person name="Mishra B."/>
        </authorList>
    </citation>
    <scope>NUCLEOTIDE SEQUENCE [LARGE SCALE GENOMIC DNA]</scope>
</reference>
<feature type="region of interest" description="Disordered" evidence="5">
    <location>
        <begin position="1"/>
        <end position="20"/>
    </location>
</feature>
<dbReference type="PANTHER" id="PTHR13237">
    <property type="entry name" value="SOMETHING ABOUT SILENCING PROTEIN 10-RELATED"/>
    <property type="match status" value="1"/>
</dbReference>
<keyword evidence="8" id="KW-1185">Reference proteome</keyword>
<evidence type="ECO:0000256" key="5">
    <source>
        <dbReference type="SAM" id="MobiDB-lite"/>
    </source>
</evidence>